<keyword evidence="3" id="KW-0804">Transcription</keyword>
<dbReference type="Gene3D" id="1.10.10.60">
    <property type="entry name" value="Homeodomain-like"/>
    <property type="match status" value="1"/>
</dbReference>
<dbReference type="SUPFAM" id="SSF46689">
    <property type="entry name" value="Homeodomain-like"/>
    <property type="match status" value="1"/>
</dbReference>
<evidence type="ECO:0000256" key="2">
    <source>
        <dbReference type="ARBA" id="ARBA00023125"/>
    </source>
</evidence>
<dbReference type="Proteomes" id="UP001224392">
    <property type="component" value="Unassembled WGS sequence"/>
</dbReference>
<keyword evidence="1" id="KW-0805">Transcription regulation</keyword>
<dbReference type="Pfam" id="PF12625">
    <property type="entry name" value="Arabinose_bd"/>
    <property type="match status" value="1"/>
</dbReference>
<feature type="domain" description="HTH araC/xylS-type" evidence="4">
    <location>
        <begin position="237"/>
        <end position="334"/>
    </location>
</feature>
<keyword evidence="6" id="KW-1185">Reference proteome</keyword>
<dbReference type="RefSeq" id="WP_285764411.1">
    <property type="nucleotide sequence ID" value="NZ_BSYJ01000004.1"/>
</dbReference>
<dbReference type="PANTHER" id="PTHR47894:SF1">
    <property type="entry name" value="HTH-TYPE TRANSCRIPTIONAL REGULATOR VQSM"/>
    <property type="match status" value="1"/>
</dbReference>
<evidence type="ECO:0000256" key="1">
    <source>
        <dbReference type="ARBA" id="ARBA00023015"/>
    </source>
</evidence>
<name>A0ABQ6M0C1_9GAMM</name>
<reference evidence="5 6" key="1">
    <citation type="submission" date="2023-04" db="EMBL/GenBank/DDBJ databases">
        <title>Marinobulbifer ophiurae gen. nov., sp. Nov., isolate from tissue of brittle star Ophioplocus japonicus.</title>
        <authorList>
            <person name="Kawano K."/>
            <person name="Sawayama S."/>
            <person name="Nakagawa S."/>
        </authorList>
    </citation>
    <scope>NUCLEOTIDE SEQUENCE [LARGE SCALE GENOMIC DNA]</scope>
    <source>
        <strain evidence="5 6">NKW57</strain>
    </source>
</reference>
<protein>
    <submittedName>
        <fullName evidence="5">Ornithine utilization transcriptional regulator OruR</fullName>
    </submittedName>
</protein>
<dbReference type="PRINTS" id="PR00032">
    <property type="entry name" value="HTHARAC"/>
</dbReference>
<evidence type="ECO:0000256" key="3">
    <source>
        <dbReference type="ARBA" id="ARBA00023163"/>
    </source>
</evidence>
<comment type="caution">
    <text evidence="5">The sequence shown here is derived from an EMBL/GenBank/DDBJ whole genome shotgun (WGS) entry which is preliminary data.</text>
</comment>
<dbReference type="PROSITE" id="PS01124">
    <property type="entry name" value="HTH_ARAC_FAMILY_2"/>
    <property type="match status" value="1"/>
</dbReference>
<dbReference type="SMART" id="SM00342">
    <property type="entry name" value="HTH_ARAC"/>
    <property type="match status" value="1"/>
</dbReference>
<gene>
    <name evidence="5" type="primary">oruR</name>
    <name evidence="5" type="ORF">MNKW57_21120</name>
</gene>
<accession>A0ABQ6M0C1</accession>
<evidence type="ECO:0000313" key="5">
    <source>
        <dbReference type="EMBL" id="GMG87791.1"/>
    </source>
</evidence>
<dbReference type="Pfam" id="PF12833">
    <property type="entry name" value="HTH_18"/>
    <property type="match status" value="1"/>
</dbReference>
<dbReference type="InterPro" id="IPR018060">
    <property type="entry name" value="HTH_AraC"/>
</dbReference>
<organism evidence="5 6">
    <name type="scientific">Biformimicrobium ophioploci</name>
    <dbReference type="NCBI Taxonomy" id="3036711"/>
    <lineage>
        <taxon>Bacteria</taxon>
        <taxon>Pseudomonadati</taxon>
        <taxon>Pseudomonadota</taxon>
        <taxon>Gammaproteobacteria</taxon>
        <taxon>Cellvibrionales</taxon>
        <taxon>Microbulbiferaceae</taxon>
        <taxon>Biformimicrobium</taxon>
    </lineage>
</organism>
<dbReference type="PANTHER" id="PTHR47894">
    <property type="entry name" value="HTH-TYPE TRANSCRIPTIONAL REGULATOR GADX"/>
    <property type="match status" value="1"/>
</dbReference>
<evidence type="ECO:0000259" key="4">
    <source>
        <dbReference type="PROSITE" id="PS01124"/>
    </source>
</evidence>
<dbReference type="InterPro" id="IPR020449">
    <property type="entry name" value="Tscrpt_reg_AraC-type_HTH"/>
</dbReference>
<dbReference type="InterPro" id="IPR009057">
    <property type="entry name" value="Homeodomain-like_sf"/>
</dbReference>
<evidence type="ECO:0000313" key="6">
    <source>
        <dbReference type="Proteomes" id="UP001224392"/>
    </source>
</evidence>
<proteinExistence type="predicted"/>
<keyword evidence="2" id="KW-0238">DNA-binding</keyword>
<dbReference type="InterPro" id="IPR032687">
    <property type="entry name" value="AraC-type_N"/>
</dbReference>
<sequence>MTEKLISLPALYLREVANVVGDYGVDSSGWLDALGIALPEDGEQPVELPLRDLRRVVVEGKALTDPASFGLQVGQRLLVNSHGMLGYAAMNSASLRQVTELIEQFLLLRTNLFTLTHEIAGAEFRVVIHEVGDLGEARLWVLETIVLAVKNIYDFIAMGDCPVRYATFAIDAPRNAQRIQSFLKSEVRFNASWTGFALPLSDIDRPLKMANASGFAEATRLCLRELDEKHGSSKLSDRIRRMLLNSVGNFPSLETTASNLNLTPRTMHRRLLSEGTSFKELQEETRHMLALRYLQAREMSVQEIAYMLGYSDVANFRRAFKRWEGVAPKTYRENIAG</sequence>
<dbReference type="EMBL" id="BSYJ01000004">
    <property type="protein sequence ID" value="GMG87791.1"/>
    <property type="molecule type" value="Genomic_DNA"/>
</dbReference>